<comment type="caution">
    <text evidence="8">The sequence shown here is derived from an EMBL/GenBank/DDBJ whole genome shotgun (WGS) entry which is preliminary data.</text>
</comment>
<dbReference type="SMART" id="SM00448">
    <property type="entry name" value="REC"/>
    <property type="match status" value="1"/>
</dbReference>
<keyword evidence="4" id="KW-0804">Transcription</keyword>
<accession>A0A8J4H3B7</accession>
<dbReference type="Gene3D" id="3.40.50.2300">
    <property type="match status" value="1"/>
</dbReference>
<reference evidence="8" key="1">
    <citation type="submission" date="2021-04" db="EMBL/GenBank/DDBJ databases">
        <title>Draft genome sequence of Xylanibacillus composti strain K13.</title>
        <authorList>
            <person name="Uke A."/>
            <person name="Chhe C."/>
            <person name="Baramee S."/>
            <person name="Kosugi A."/>
        </authorList>
    </citation>
    <scope>NUCLEOTIDE SEQUENCE</scope>
    <source>
        <strain evidence="8">K13</strain>
    </source>
</reference>
<evidence type="ECO:0000259" key="7">
    <source>
        <dbReference type="PROSITE" id="PS50110"/>
    </source>
</evidence>
<dbReference type="SUPFAM" id="SSF46894">
    <property type="entry name" value="C-terminal effector domain of the bipartite response regulators"/>
    <property type="match status" value="1"/>
</dbReference>
<gene>
    <name evidence="8" type="ORF">XYCOK13_16990</name>
</gene>
<keyword evidence="1" id="KW-0597">Phosphoprotein</keyword>
<dbReference type="PROSITE" id="PS50110">
    <property type="entry name" value="RESPONSE_REGULATORY"/>
    <property type="match status" value="1"/>
</dbReference>
<dbReference type="InterPro" id="IPR039420">
    <property type="entry name" value="WalR-like"/>
</dbReference>
<evidence type="ECO:0000259" key="6">
    <source>
        <dbReference type="PROSITE" id="PS50043"/>
    </source>
</evidence>
<dbReference type="InterPro" id="IPR000792">
    <property type="entry name" value="Tscrpt_reg_LuxR_C"/>
</dbReference>
<keyword evidence="3 8" id="KW-0238">DNA-binding</keyword>
<dbReference type="Pfam" id="PF00196">
    <property type="entry name" value="GerE"/>
    <property type="match status" value="1"/>
</dbReference>
<dbReference type="AlphaFoldDB" id="A0A8J4H3B7"/>
<organism evidence="8 9">
    <name type="scientific">Xylanibacillus composti</name>
    <dbReference type="NCBI Taxonomy" id="1572762"/>
    <lineage>
        <taxon>Bacteria</taxon>
        <taxon>Bacillati</taxon>
        <taxon>Bacillota</taxon>
        <taxon>Bacilli</taxon>
        <taxon>Bacillales</taxon>
        <taxon>Paenibacillaceae</taxon>
        <taxon>Xylanibacillus</taxon>
    </lineage>
</organism>
<protein>
    <submittedName>
        <fullName evidence="8">DNA-binding response regulator</fullName>
    </submittedName>
</protein>
<dbReference type="SMART" id="SM00421">
    <property type="entry name" value="HTH_LUXR"/>
    <property type="match status" value="1"/>
</dbReference>
<evidence type="ECO:0000256" key="5">
    <source>
        <dbReference type="PROSITE-ProRule" id="PRU00169"/>
    </source>
</evidence>
<dbReference type="Proteomes" id="UP000677918">
    <property type="component" value="Unassembled WGS sequence"/>
</dbReference>
<dbReference type="CDD" id="cd06170">
    <property type="entry name" value="LuxR_C_like"/>
    <property type="match status" value="1"/>
</dbReference>
<comment type="caution">
    <text evidence="5">Lacks conserved residue(s) required for the propagation of feature annotation.</text>
</comment>
<dbReference type="GO" id="GO:0003677">
    <property type="term" value="F:DNA binding"/>
    <property type="evidence" value="ECO:0007669"/>
    <property type="project" value="UniProtKB-KW"/>
</dbReference>
<evidence type="ECO:0000256" key="4">
    <source>
        <dbReference type="ARBA" id="ARBA00023163"/>
    </source>
</evidence>
<evidence type="ECO:0000256" key="1">
    <source>
        <dbReference type="ARBA" id="ARBA00022553"/>
    </source>
</evidence>
<dbReference type="PANTHER" id="PTHR43214">
    <property type="entry name" value="TWO-COMPONENT RESPONSE REGULATOR"/>
    <property type="match status" value="1"/>
</dbReference>
<evidence type="ECO:0000313" key="8">
    <source>
        <dbReference type="EMBL" id="GIQ68875.1"/>
    </source>
</evidence>
<dbReference type="GO" id="GO:0000160">
    <property type="term" value="P:phosphorelay signal transduction system"/>
    <property type="evidence" value="ECO:0007669"/>
    <property type="project" value="InterPro"/>
</dbReference>
<evidence type="ECO:0000256" key="3">
    <source>
        <dbReference type="ARBA" id="ARBA00023125"/>
    </source>
</evidence>
<dbReference type="EMBL" id="BOVK01000020">
    <property type="protein sequence ID" value="GIQ68875.1"/>
    <property type="molecule type" value="Genomic_DNA"/>
</dbReference>
<feature type="domain" description="HTH luxR-type" evidence="6">
    <location>
        <begin position="157"/>
        <end position="222"/>
    </location>
</feature>
<dbReference type="Pfam" id="PF00072">
    <property type="entry name" value="Response_reg"/>
    <property type="match status" value="1"/>
</dbReference>
<dbReference type="InterPro" id="IPR016032">
    <property type="entry name" value="Sig_transdc_resp-reg_C-effctor"/>
</dbReference>
<feature type="domain" description="Response regulatory" evidence="7">
    <location>
        <begin position="17"/>
        <end position="134"/>
    </location>
</feature>
<dbReference type="InterPro" id="IPR011006">
    <property type="entry name" value="CheY-like_superfamily"/>
</dbReference>
<evidence type="ECO:0000256" key="2">
    <source>
        <dbReference type="ARBA" id="ARBA00023015"/>
    </source>
</evidence>
<keyword evidence="9" id="KW-1185">Reference proteome</keyword>
<name>A0A8J4H3B7_9BACL</name>
<dbReference type="InterPro" id="IPR001789">
    <property type="entry name" value="Sig_transdc_resp-reg_receiver"/>
</dbReference>
<dbReference type="PROSITE" id="PS50043">
    <property type="entry name" value="HTH_LUXR_2"/>
    <property type="match status" value="1"/>
</dbReference>
<dbReference type="GO" id="GO:0006355">
    <property type="term" value="P:regulation of DNA-templated transcription"/>
    <property type="evidence" value="ECO:0007669"/>
    <property type="project" value="InterPro"/>
</dbReference>
<evidence type="ECO:0000313" key="9">
    <source>
        <dbReference type="Proteomes" id="UP000677918"/>
    </source>
</evidence>
<sequence length="236" mass="27101">MSAILMNGVVNKFMKIRVLLIDEDAEWREHTKGYMEQTDDMWLVGAVATLQAAMAVFSHLDVDVVLWSAPCQGKEEQFDWIQEILEQKADVKVIVLSDSREGKSVWNSLLYGATNYVVKDSGHEEILEVIREAARERASIHFSAAAALRSEFSRLLKERTQKMLTPQEKKLLAYVYLGKNTSEIQELLRIEEHSISNYITSINRKLRTRNRKEAAHKAMRKQLLDDCLKALQNSCM</sequence>
<proteinExistence type="predicted"/>
<keyword evidence="2" id="KW-0805">Transcription regulation</keyword>
<dbReference type="SUPFAM" id="SSF52172">
    <property type="entry name" value="CheY-like"/>
    <property type="match status" value="1"/>
</dbReference>